<accession>A0AB33HLD3</accession>
<dbReference type="Proteomes" id="UP000007105">
    <property type="component" value="Chromosome"/>
</dbReference>
<dbReference type="AlphaFoldDB" id="A0AB33HLD3"/>
<protein>
    <submittedName>
        <fullName evidence="1">Uncharacterized protein</fullName>
    </submittedName>
</protein>
<reference evidence="2" key="1">
    <citation type="journal article" date="2012" name="J. Bacteriol.">
        <title>Complete genome sequence of Mycoplasma pneumoniae type 2a strain 309, isolated in Japan.</title>
        <authorList>
            <person name="Kenri T."/>
            <person name="Horino A."/>
            <person name="Matsui M."/>
            <person name="Sasaki Y."/>
            <person name="Suzuki S."/>
            <person name="Narita M."/>
            <person name="Ohya H."/>
            <person name="Okazaki N."/>
            <person name="Shibayama K."/>
        </authorList>
    </citation>
    <scope>NUCLEOTIDE SEQUENCE [LARGE SCALE GENOMIC DNA]</scope>
    <source>
        <strain evidence="2">309</strain>
    </source>
</reference>
<evidence type="ECO:0000313" key="1">
    <source>
        <dbReference type="EMBL" id="BAL21605.1"/>
    </source>
</evidence>
<dbReference type="KEGG" id="mpm:MPNA0370"/>
<proteinExistence type="predicted"/>
<sequence>MPSSAFKINLSVSPWFFCSTWSSLICWPWTITTSVSRSTLSSTTWILWPWLFNSVSIFVSRWSFDFLYSLNSLRVTYSVFTGITGLLSLNCLLKLPENSTLLLSLSIIYQPEKVPFWSFSPCHEILFRYKTEFSLSLSHTSFLFSEI</sequence>
<name>A0AB33HLD3_MYCPM</name>
<evidence type="ECO:0000313" key="2">
    <source>
        <dbReference type="Proteomes" id="UP000007105"/>
    </source>
</evidence>
<dbReference type="EMBL" id="AP012303">
    <property type="protein sequence ID" value="BAL21605.1"/>
    <property type="molecule type" value="Genomic_DNA"/>
</dbReference>
<organism evidence="1 2">
    <name type="scientific">Mycoplasmoides pneumoniae 309</name>
    <dbReference type="NCBI Taxonomy" id="1112856"/>
    <lineage>
        <taxon>Bacteria</taxon>
        <taxon>Bacillati</taxon>
        <taxon>Mycoplasmatota</taxon>
        <taxon>Mycoplasmoidales</taxon>
        <taxon>Mycoplasmoidaceae</taxon>
        <taxon>Mycoplasmoides</taxon>
    </lineage>
</organism>
<gene>
    <name evidence="1" type="ORF">MPNA0370</name>
</gene>